<dbReference type="EMBL" id="KV018436">
    <property type="protein sequence ID" value="KZV17363.1"/>
    <property type="molecule type" value="Genomic_DNA"/>
</dbReference>
<gene>
    <name evidence="2" type="ORF">F511_22038</name>
</gene>
<evidence type="ECO:0000313" key="3">
    <source>
        <dbReference type="Proteomes" id="UP000250235"/>
    </source>
</evidence>
<organism evidence="2 3">
    <name type="scientific">Dorcoceras hygrometricum</name>
    <dbReference type="NCBI Taxonomy" id="472368"/>
    <lineage>
        <taxon>Eukaryota</taxon>
        <taxon>Viridiplantae</taxon>
        <taxon>Streptophyta</taxon>
        <taxon>Embryophyta</taxon>
        <taxon>Tracheophyta</taxon>
        <taxon>Spermatophyta</taxon>
        <taxon>Magnoliopsida</taxon>
        <taxon>eudicotyledons</taxon>
        <taxon>Gunneridae</taxon>
        <taxon>Pentapetalae</taxon>
        <taxon>asterids</taxon>
        <taxon>lamiids</taxon>
        <taxon>Lamiales</taxon>
        <taxon>Gesneriaceae</taxon>
        <taxon>Didymocarpoideae</taxon>
        <taxon>Trichosporeae</taxon>
        <taxon>Loxocarpinae</taxon>
        <taxon>Dorcoceras</taxon>
    </lineage>
</organism>
<protein>
    <submittedName>
        <fullName evidence="2">Uncharacterized protein</fullName>
    </submittedName>
</protein>
<sequence length="63" mass="6718">MNPNNGEGSRYGSGKQGSVFPKQKENVSTKVVKKLAEYGGTAVKSAGDAVKTYKDKSKINPQN</sequence>
<reference evidence="2 3" key="1">
    <citation type="journal article" date="2015" name="Proc. Natl. Acad. Sci. U.S.A.">
        <title>The resurrection genome of Boea hygrometrica: A blueprint for survival of dehydration.</title>
        <authorList>
            <person name="Xiao L."/>
            <person name="Yang G."/>
            <person name="Zhang L."/>
            <person name="Yang X."/>
            <person name="Zhao S."/>
            <person name="Ji Z."/>
            <person name="Zhou Q."/>
            <person name="Hu M."/>
            <person name="Wang Y."/>
            <person name="Chen M."/>
            <person name="Xu Y."/>
            <person name="Jin H."/>
            <person name="Xiao X."/>
            <person name="Hu G."/>
            <person name="Bao F."/>
            <person name="Hu Y."/>
            <person name="Wan P."/>
            <person name="Li L."/>
            <person name="Deng X."/>
            <person name="Kuang T."/>
            <person name="Xiang C."/>
            <person name="Zhu J.K."/>
            <person name="Oliver M.J."/>
            <person name="He Y."/>
        </authorList>
    </citation>
    <scope>NUCLEOTIDE SEQUENCE [LARGE SCALE GENOMIC DNA]</scope>
    <source>
        <strain evidence="3">cv. XS01</strain>
    </source>
</reference>
<accession>A0A2Z7A950</accession>
<dbReference type="AlphaFoldDB" id="A0A2Z7A950"/>
<evidence type="ECO:0000313" key="2">
    <source>
        <dbReference type="EMBL" id="KZV17363.1"/>
    </source>
</evidence>
<name>A0A2Z7A950_9LAMI</name>
<keyword evidence="3" id="KW-1185">Reference proteome</keyword>
<dbReference type="Proteomes" id="UP000250235">
    <property type="component" value="Unassembled WGS sequence"/>
</dbReference>
<feature type="region of interest" description="Disordered" evidence="1">
    <location>
        <begin position="1"/>
        <end position="27"/>
    </location>
</feature>
<proteinExistence type="predicted"/>
<evidence type="ECO:0000256" key="1">
    <source>
        <dbReference type="SAM" id="MobiDB-lite"/>
    </source>
</evidence>
<dbReference type="OrthoDB" id="925215at2759"/>